<evidence type="ECO:0008006" key="4">
    <source>
        <dbReference type="Google" id="ProtNLM"/>
    </source>
</evidence>
<keyword evidence="3" id="KW-1185">Reference proteome</keyword>
<protein>
    <recommendedName>
        <fullName evidence="4">Ig-like domain-containing protein</fullName>
    </recommendedName>
</protein>
<comment type="caution">
    <text evidence="2">The sequence shown here is derived from an EMBL/GenBank/DDBJ whole genome shotgun (WGS) entry which is preliminary data.</text>
</comment>
<keyword evidence="1" id="KW-0472">Membrane</keyword>
<proteinExistence type="predicted"/>
<evidence type="ECO:0000256" key="1">
    <source>
        <dbReference type="SAM" id="Phobius"/>
    </source>
</evidence>
<organism evidence="2 3">
    <name type="scientific">Kribbella deserti</name>
    <dbReference type="NCBI Taxonomy" id="1926257"/>
    <lineage>
        <taxon>Bacteria</taxon>
        <taxon>Bacillati</taxon>
        <taxon>Actinomycetota</taxon>
        <taxon>Actinomycetes</taxon>
        <taxon>Propionibacteriales</taxon>
        <taxon>Kribbellaceae</taxon>
        <taxon>Kribbella</taxon>
    </lineage>
</organism>
<feature type="transmembrane region" description="Helical" evidence="1">
    <location>
        <begin position="41"/>
        <end position="65"/>
    </location>
</feature>
<evidence type="ECO:0000313" key="3">
    <source>
        <dbReference type="Proteomes" id="UP001589890"/>
    </source>
</evidence>
<dbReference type="Proteomes" id="UP001589890">
    <property type="component" value="Unassembled WGS sequence"/>
</dbReference>
<evidence type="ECO:0000313" key="2">
    <source>
        <dbReference type="EMBL" id="MFC0627157.1"/>
    </source>
</evidence>
<reference evidence="2 3" key="1">
    <citation type="submission" date="2024-09" db="EMBL/GenBank/DDBJ databases">
        <authorList>
            <person name="Sun Q."/>
            <person name="Mori K."/>
        </authorList>
    </citation>
    <scope>NUCLEOTIDE SEQUENCE [LARGE SCALE GENOMIC DNA]</scope>
    <source>
        <strain evidence="2 3">CGMCC 1.15906</strain>
    </source>
</reference>
<dbReference type="RefSeq" id="WP_380051504.1">
    <property type="nucleotide sequence ID" value="NZ_JBHLTC010000030.1"/>
</dbReference>
<keyword evidence="1" id="KW-0812">Transmembrane</keyword>
<name>A0ABV6QU83_9ACTN</name>
<accession>A0ABV6QU83</accession>
<dbReference type="EMBL" id="JBHLTC010000030">
    <property type="protein sequence ID" value="MFC0627157.1"/>
    <property type="molecule type" value="Genomic_DNA"/>
</dbReference>
<keyword evidence="1" id="KW-1133">Transmembrane helix</keyword>
<sequence>MSDDDEIRALLRRMADDEEFEPVPLVPLMDRGRRGLFRRRVFSAVMAGTAVAAVVMAAAVVPGVLAAEPDAPAAASTRLPGTRPGDAALEPVPVPEALRRCQLQWSAVSGRDVGAITVMSSRLEQQQPTFTKVGMVRPGRPQTVVDAQRQTFVCLIPGDYRPSETDLAIASRDTALPTRKDDLLRRCSTEFWHDLSDWRVVTQQTAGTTLLQAVMLSPSGRYAAHCTISDHATRSVVRAIPVERPLIEVVGNTKGNTKGTNLVTRLSIGANEVLGLQAGSACGMASTGCLSWVFYGSGRVSPQIARMVIKYGAKSETIDVADGWYAVAFETSVNDRDGRPGKVGPLMAYDTNGQLVKTTTYFAVSTG</sequence>
<gene>
    <name evidence="2" type="ORF">ACFFGN_23990</name>
</gene>